<dbReference type="Proteomes" id="UP001603013">
    <property type="component" value="Unassembled WGS sequence"/>
</dbReference>
<dbReference type="InterPro" id="IPR037119">
    <property type="entry name" value="Haem_oxidase_HugZ-like_sf"/>
</dbReference>
<keyword evidence="3" id="KW-1185">Reference proteome</keyword>
<comment type="caution">
    <text evidence="2">The sequence shown here is derived from an EMBL/GenBank/DDBJ whole genome shotgun (WGS) entry which is preliminary data.</text>
</comment>
<dbReference type="RefSeq" id="WP_391933789.1">
    <property type="nucleotide sequence ID" value="NZ_JBIBSM010000004.1"/>
</dbReference>
<dbReference type="InterPro" id="IPR019595">
    <property type="entry name" value="DUF2470"/>
</dbReference>
<proteinExistence type="predicted"/>
<reference evidence="2 3" key="1">
    <citation type="submission" date="2024-10" db="EMBL/GenBank/DDBJ databases">
        <title>The Natural Products Discovery Center: Release of the First 8490 Sequenced Strains for Exploring Actinobacteria Biosynthetic Diversity.</title>
        <authorList>
            <person name="Kalkreuter E."/>
            <person name="Kautsar S.A."/>
            <person name="Yang D."/>
            <person name="Bader C.D."/>
            <person name="Teijaro C.N."/>
            <person name="Fluegel L."/>
            <person name="Davis C.M."/>
            <person name="Simpson J.R."/>
            <person name="Lauterbach L."/>
            <person name="Steele A.D."/>
            <person name="Gui C."/>
            <person name="Meng S."/>
            <person name="Li G."/>
            <person name="Viehrig K."/>
            <person name="Ye F."/>
            <person name="Su P."/>
            <person name="Kiefer A.F."/>
            <person name="Nichols A."/>
            <person name="Cepeda A.J."/>
            <person name="Yan W."/>
            <person name="Fan B."/>
            <person name="Jiang Y."/>
            <person name="Adhikari A."/>
            <person name="Zheng C.-J."/>
            <person name="Schuster L."/>
            <person name="Cowan T.M."/>
            <person name="Smanski M.J."/>
            <person name="Chevrette M.G."/>
            <person name="De Carvalho L.P.S."/>
            <person name="Shen B."/>
        </authorList>
    </citation>
    <scope>NUCLEOTIDE SEQUENCE [LARGE SCALE GENOMIC DNA]</scope>
    <source>
        <strain evidence="2 3">NPDC015755</strain>
    </source>
</reference>
<evidence type="ECO:0000313" key="2">
    <source>
        <dbReference type="EMBL" id="MFF8276217.1"/>
    </source>
</evidence>
<dbReference type="SUPFAM" id="SSF50475">
    <property type="entry name" value="FMN-binding split barrel"/>
    <property type="match status" value="1"/>
</dbReference>
<gene>
    <name evidence="2" type="ORF">ACF05T_08910</name>
</gene>
<name>A0ABW6Y8R9_9ACTN</name>
<dbReference type="Pfam" id="PF10615">
    <property type="entry name" value="DUF2470"/>
    <property type="match status" value="1"/>
</dbReference>
<organism evidence="2 3">
    <name type="scientific">Streptomyces lateritius</name>
    <dbReference type="NCBI Taxonomy" id="67313"/>
    <lineage>
        <taxon>Bacteria</taxon>
        <taxon>Bacillati</taxon>
        <taxon>Actinomycetota</taxon>
        <taxon>Actinomycetes</taxon>
        <taxon>Kitasatosporales</taxon>
        <taxon>Streptomycetaceae</taxon>
        <taxon>Streptomyces</taxon>
    </lineage>
</organism>
<dbReference type="Gene3D" id="3.20.180.10">
    <property type="entry name" value="PNP-oxidase-like"/>
    <property type="match status" value="1"/>
</dbReference>
<evidence type="ECO:0000313" key="3">
    <source>
        <dbReference type="Proteomes" id="UP001603013"/>
    </source>
</evidence>
<sequence>MPSAAERTRTLVQSTCSAVLLIPGAERLRLEQLTPEARAVGPDGEIFLLFPADAPPVRAATHAQDDELPVVLELTDVAPVSVPHRIRGRAWVAGWLTCLPGVAEPGRMMLRLEAYEASVDDLWGASEVDPEEFAAASPDPLHAHETELLQHLHAAHGEQVRELSTLLGERSAALVPTRDVAPLALDRFGLRIRFSAGPHHCFDARFDFPEPVRDVGGLRRELHRLFDAARS</sequence>
<protein>
    <submittedName>
        <fullName evidence="2">DUF2470 domain-containing protein</fullName>
    </submittedName>
</protein>
<accession>A0ABW6Y8R9</accession>
<feature type="domain" description="DUF2470" evidence="1">
    <location>
        <begin position="147"/>
        <end position="224"/>
    </location>
</feature>
<evidence type="ECO:0000259" key="1">
    <source>
        <dbReference type="Pfam" id="PF10615"/>
    </source>
</evidence>
<dbReference type="EMBL" id="JBIBSM010000004">
    <property type="protein sequence ID" value="MFF8276217.1"/>
    <property type="molecule type" value="Genomic_DNA"/>
</dbReference>